<accession>A0AAD7VA70</accession>
<dbReference type="InterPro" id="IPR000073">
    <property type="entry name" value="AB_hydrolase_1"/>
</dbReference>
<evidence type="ECO:0000313" key="2">
    <source>
        <dbReference type="EMBL" id="KAJ8661453.1"/>
    </source>
</evidence>
<protein>
    <recommendedName>
        <fullName evidence="1">AB hydrolase-1 domain-containing protein</fullName>
    </recommendedName>
</protein>
<dbReference type="InterPro" id="IPR050471">
    <property type="entry name" value="AB_hydrolase"/>
</dbReference>
<sequence length="311" mass="34912">MHSTTLREKGHVDVSPHRERGPVNIYYELHGDGPELVLLVMGLSTPCSAWDFQVDYLARSGKYSVVIFDNRGMGHSDSPLGIYSTSQMAKDALILLDHLGWTRRVHLVGISMGGMISLEMVDAAPARFQSLTLTSTTAKRNIPTWTAISSLSKIVLFYRNPRDKLKAAMELVYPETWLSQKPEHPDHAEKYDTNREMATANFISHVARSRLQPLRGNIAQTAACLGHSFSDDRLLKIKSSGLPVMVITGTWDNLVRPQYSYHLKKVLNPRFELFKGSGHAIPEEQPERYNALLDDHFTNASVSHTSQESKL</sequence>
<comment type="caution">
    <text evidence="2">The sequence shown here is derived from an EMBL/GenBank/DDBJ whole genome shotgun (WGS) entry which is preliminary data.</text>
</comment>
<proteinExistence type="predicted"/>
<reference evidence="2 3" key="1">
    <citation type="submission" date="2023-03" db="EMBL/GenBank/DDBJ databases">
        <title>Genome sequence of Lichtheimia ornata CBS 291.66.</title>
        <authorList>
            <person name="Mohabir J.T."/>
            <person name="Shea T.P."/>
            <person name="Kurbessoian T."/>
            <person name="Berby B."/>
            <person name="Fontaine J."/>
            <person name="Livny J."/>
            <person name="Gnirke A."/>
            <person name="Stajich J.E."/>
            <person name="Cuomo C.A."/>
        </authorList>
    </citation>
    <scope>NUCLEOTIDE SEQUENCE [LARGE SCALE GENOMIC DNA]</scope>
    <source>
        <strain evidence="2">CBS 291.66</strain>
    </source>
</reference>
<dbReference type="EMBL" id="JARTCD010000008">
    <property type="protein sequence ID" value="KAJ8661453.1"/>
    <property type="molecule type" value="Genomic_DNA"/>
</dbReference>
<dbReference type="Gene3D" id="3.40.50.1820">
    <property type="entry name" value="alpha/beta hydrolase"/>
    <property type="match status" value="1"/>
</dbReference>
<gene>
    <name evidence="2" type="ORF">O0I10_002719</name>
</gene>
<dbReference type="PANTHER" id="PTHR43433">
    <property type="entry name" value="HYDROLASE, ALPHA/BETA FOLD FAMILY PROTEIN"/>
    <property type="match status" value="1"/>
</dbReference>
<name>A0AAD7VA70_9FUNG</name>
<feature type="domain" description="AB hydrolase-1" evidence="1">
    <location>
        <begin position="37"/>
        <end position="284"/>
    </location>
</feature>
<dbReference type="PANTHER" id="PTHR43433:SF5">
    <property type="entry name" value="AB HYDROLASE-1 DOMAIN-CONTAINING PROTEIN"/>
    <property type="match status" value="1"/>
</dbReference>
<dbReference type="InterPro" id="IPR029058">
    <property type="entry name" value="AB_hydrolase_fold"/>
</dbReference>
<dbReference type="AlphaFoldDB" id="A0AAD7VA70"/>
<dbReference type="SUPFAM" id="SSF53474">
    <property type="entry name" value="alpha/beta-Hydrolases"/>
    <property type="match status" value="1"/>
</dbReference>
<organism evidence="2 3">
    <name type="scientific">Lichtheimia ornata</name>
    <dbReference type="NCBI Taxonomy" id="688661"/>
    <lineage>
        <taxon>Eukaryota</taxon>
        <taxon>Fungi</taxon>
        <taxon>Fungi incertae sedis</taxon>
        <taxon>Mucoromycota</taxon>
        <taxon>Mucoromycotina</taxon>
        <taxon>Mucoromycetes</taxon>
        <taxon>Mucorales</taxon>
        <taxon>Lichtheimiaceae</taxon>
        <taxon>Lichtheimia</taxon>
    </lineage>
</organism>
<dbReference type="Pfam" id="PF00561">
    <property type="entry name" value="Abhydrolase_1"/>
    <property type="match status" value="1"/>
</dbReference>
<evidence type="ECO:0000313" key="3">
    <source>
        <dbReference type="Proteomes" id="UP001234581"/>
    </source>
</evidence>
<dbReference type="GeneID" id="83210135"/>
<dbReference type="RefSeq" id="XP_058346366.1">
    <property type="nucleotide sequence ID" value="XM_058482799.1"/>
</dbReference>
<keyword evidence="3" id="KW-1185">Reference proteome</keyword>
<dbReference type="Proteomes" id="UP001234581">
    <property type="component" value="Unassembled WGS sequence"/>
</dbReference>
<evidence type="ECO:0000259" key="1">
    <source>
        <dbReference type="Pfam" id="PF00561"/>
    </source>
</evidence>